<dbReference type="InterPro" id="IPR029060">
    <property type="entry name" value="PIN-like_dom_sf"/>
</dbReference>
<sequence length="147" mass="16716">MILFFDTSALAKFFHNEEGTEAITDLLNSQENEPWILELATLEFISVLHRRFRGKEINEKSLAEAIDGFEAELTRFNIEPLSHAIVQEAEDLLKRHGKEHGLRTLDALHLGCFSLVSESAWLFVSADENLCKVAEYIGARVFNPLKK</sequence>
<dbReference type="OrthoDB" id="5568064at2"/>
<dbReference type="AlphaFoldDB" id="A0A2C9CFB9"/>
<organism evidence="1 2">
    <name type="scientific">Kuenenia stuttgartiensis</name>
    <dbReference type="NCBI Taxonomy" id="174633"/>
    <lineage>
        <taxon>Bacteria</taxon>
        <taxon>Pseudomonadati</taxon>
        <taxon>Planctomycetota</taxon>
        <taxon>Candidatus Brocadiia</taxon>
        <taxon>Candidatus Brocadiales</taxon>
        <taxon>Candidatus Brocadiaceae</taxon>
        <taxon>Candidatus Kuenenia</taxon>
    </lineage>
</organism>
<dbReference type="InterPro" id="IPR002716">
    <property type="entry name" value="PIN_dom"/>
</dbReference>
<accession>A0A2C9CFB9</accession>
<name>A0A2C9CFB9_KUEST</name>
<dbReference type="KEGG" id="kst:KSMBR1_0926"/>
<dbReference type="Proteomes" id="UP000221734">
    <property type="component" value="Chromosome Kuenenia_stuttgartiensis_MBR1"/>
</dbReference>
<keyword evidence="2" id="KW-1185">Reference proteome</keyword>
<protein>
    <submittedName>
        <fullName evidence="1">PIN domain protein</fullName>
    </submittedName>
</protein>
<gene>
    <name evidence="1" type="ORF">KSMBR1_0926</name>
</gene>
<dbReference type="SUPFAM" id="SSF88723">
    <property type="entry name" value="PIN domain-like"/>
    <property type="match status" value="1"/>
</dbReference>
<dbReference type="Gene3D" id="3.40.50.1010">
    <property type="entry name" value="5'-nuclease"/>
    <property type="match status" value="1"/>
</dbReference>
<proteinExistence type="predicted"/>
<dbReference type="EMBL" id="LT934425">
    <property type="protein sequence ID" value="SOH03437.1"/>
    <property type="molecule type" value="Genomic_DNA"/>
</dbReference>
<dbReference type="Pfam" id="PF01850">
    <property type="entry name" value="PIN"/>
    <property type="match status" value="1"/>
</dbReference>
<evidence type="ECO:0000313" key="1">
    <source>
        <dbReference type="EMBL" id="SOH03437.1"/>
    </source>
</evidence>
<reference evidence="2" key="1">
    <citation type="submission" date="2017-10" db="EMBL/GenBank/DDBJ databases">
        <authorList>
            <person name="Frank J."/>
        </authorList>
    </citation>
    <scope>NUCLEOTIDE SEQUENCE [LARGE SCALE GENOMIC DNA]</scope>
</reference>
<evidence type="ECO:0000313" key="2">
    <source>
        <dbReference type="Proteomes" id="UP000221734"/>
    </source>
</evidence>
<dbReference type="CDD" id="cd09874">
    <property type="entry name" value="PIN_MT3492-like"/>
    <property type="match status" value="1"/>
</dbReference>
<dbReference type="RefSeq" id="WP_099324273.1">
    <property type="nucleotide sequence ID" value="NZ_LT934425.1"/>
</dbReference>